<evidence type="ECO:0000313" key="4">
    <source>
        <dbReference type="Proteomes" id="UP000667802"/>
    </source>
</evidence>
<name>A0AAP5MAL6_9CYAN</name>
<dbReference type="InterPro" id="IPR003347">
    <property type="entry name" value="JmjC_dom"/>
</dbReference>
<dbReference type="SUPFAM" id="SSF51197">
    <property type="entry name" value="Clavaminate synthase-like"/>
    <property type="match status" value="1"/>
</dbReference>
<reference evidence="4" key="1">
    <citation type="journal article" date="2021" name="Science">
        <title>Hunting the eagle killer: A cyanobacterial neurotoxin causes vacuolar myelinopathy.</title>
        <authorList>
            <person name="Breinlinger S."/>
            <person name="Phillips T.J."/>
            <person name="Haram B.N."/>
            <person name="Mares J."/>
            <person name="Martinez Yerena J.A."/>
            <person name="Hrouzek P."/>
            <person name="Sobotka R."/>
            <person name="Henderson W.M."/>
            <person name="Schmieder P."/>
            <person name="Williams S.M."/>
            <person name="Lauderdale J.D."/>
            <person name="Wilde H.D."/>
            <person name="Gerrin W."/>
            <person name="Kust A."/>
            <person name="Washington J.W."/>
            <person name="Wagner C."/>
            <person name="Geier B."/>
            <person name="Liebeke M."/>
            <person name="Enke H."/>
            <person name="Niedermeyer T.H.J."/>
            <person name="Wilde S.B."/>
        </authorList>
    </citation>
    <scope>NUCLEOTIDE SEQUENCE [LARGE SCALE GENOMIC DNA]</scope>
    <source>
        <strain evidence="4">Thurmond2011</strain>
    </source>
</reference>
<dbReference type="PANTHER" id="PTHR12461">
    <property type="entry name" value="HYPOXIA-INDUCIBLE FACTOR 1 ALPHA INHIBITOR-RELATED"/>
    <property type="match status" value="1"/>
</dbReference>
<feature type="domain" description="JmjC" evidence="2">
    <location>
        <begin position="105"/>
        <end position="293"/>
    </location>
</feature>
<protein>
    <submittedName>
        <fullName evidence="3">Cupin-like domain-containing protein</fullName>
    </submittedName>
</protein>
<gene>
    <name evidence="3" type="ORF">G7B40_015785</name>
</gene>
<dbReference type="Gene3D" id="2.60.120.10">
    <property type="entry name" value="Jelly Rolls"/>
    <property type="match status" value="1"/>
</dbReference>
<dbReference type="PANTHER" id="PTHR12461:SF105">
    <property type="entry name" value="HYPOXIA-INDUCIBLE FACTOR 1-ALPHA INHIBITOR"/>
    <property type="match status" value="1"/>
</dbReference>
<dbReference type="PROSITE" id="PS51184">
    <property type="entry name" value="JMJC"/>
    <property type="match status" value="1"/>
</dbReference>
<dbReference type="SMART" id="SM00558">
    <property type="entry name" value="JmjC"/>
    <property type="match status" value="1"/>
</dbReference>
<evidence type="ECO:0000256" key="1">
    <source>
        <dbReference type="SAM" id="Phobius"/>
    </source>
</evidence>
<sequence length="326" mass="37831">MSEHYTTLTKDSPPKLERTANYINRVDISSLTPEKFVEQYQKTGKPVVITGLLKECDWNLEYLSEKLGEQEFLLRFYGKERYKQDKRQWKNIGSGVEAQSIPFKEYAAMLRNHEAHENDIYLAKCSIQKTTLANTDLLKNIGDQLGLNRPFSDLNIWIGPGGHIECLHYDSVDGTLMQLHGAKKVVLFPPSQTNNLYPFPVYIHLRYGFKLRSWFSQVYPESPDFDTFPKMKQALQYKTELILNQGEILYIPAGWWHEVTALGDEMVCSVNRFWSVSPISRIIFSWSILRTYLGTLFGVPYTLFKLAIALLSKERKQKIEKILQML</sequence>
<dbReference type="InterPro" id="IPR041667">
    <property type="entry name" value="Cupin_8"/>
</dbReference>
<accession>A0AAP5MAL6</accession>
<keyword evidence="1" id="KW-1133">Transmembrane helix</keyword>
<feature type="transmembrane region" description="Helical" evidence="1">
    <location>
        <begin position="292"/>
        <end position="311"/>
    </location>
</feature>
<dbReference type="RefSeq" id="WP_208345257.1">
    <property type="nucleotide sequence ID" value="NZ_CAWQFN010000622.1"/>
</dbReference>
<comment type="caution">
    <text evidence="3">The sequence shown here is derived from an EMBL/GenBank/DDBJ whole genome shotgun (WGS) entry which is preliminary data.</text>
</comment>
<dbReference type="InterPro" id="IPR014710">
    <property type="entry name" value="RmlC-like_jellyroll"/>
</dbReference>
<evidence type="ECO:0000259" key="2">
    <source>
        <dbReference type="PROSITE" id="PS51184"/>
    </source>
</evidence>
<keyword evidence="1" id="KW-0472">Membrane</keyword>
<proteinExistence type="predicted"/>
<dbReference type="Pfam" id="PF13621">
    <property type="entry name" value="Cupin_8"/>
    <property type="match status" value="1"/>
</dbReference>
<organism evidence="3 4">
    <name type="scientific">Aetokthonos hydrillicola Thurmond2011</name>
    <dbReference type="NCBI Taxonomy" id="2712845"/>
    <lineage>
        <taxon>Bacteria</taxon>
        <taxon>Bacillati</taxon>
        <taxon>Cyanobacteriota</taxon>
        <taxon>Cyanophyceae</taxon>
        <taxon>Nostocales</taxon>
        <taxon>Hapalosiphonaceae</taxon>
        <taxon>Aetokthonos</taxon>
    </lineage>
</organism>
<keyword evidence="1" id="KW-0812">Transmembrane</keyword>
<keyword evidence="4" id="KW-1185">Reference proteome</keyword>
<dbReference type="AlphaFoldDB" id="A0AAP5MAL6"/>
<evidence type="ECO:0000313" key="3">
    <source>
        <dbReference type="EMBL" id="MDR9896013.1"/>
    </source>
</evidence>
<dbReference type="Proteomes" id="UP000667802">
    <property type="component" value="Unassembled WGS sequence"/>
</dbReference>
<dbReference type="EMBL" id="JAALHA020000006">
    <property type="protein sequence ID" value="MDR9896013.1"/>
    <property type="molecule type" value="Genomic_DNA"/>
</dbReference>